<reference evidence="1 2" key="1">
    <citation type="journal article" date="2014" name="BMC Genomics">
        <title>Nucleomorph and plastid genome sequences of the chlorarachniophyte Lotharella oceanica: convergent reductive evolution and frequent recombination in nucleomorph-bearing algae.</title>
        <authorList>
            <person name="Tanifuji G."/>
            <person name="Onodera N.T."/>
            <person name="Brown M.W."/>
            <person name="Curtis B.A."/>
            <person name="Roger A.J."/>
            <person name="Ka-Shu Wong G."/>
            <person name="Melkonian M."/>
            <person name="Archibald J.M."/>
        </authorList>
    </citation>
    <scope>NUCLEOTIDE SEQUENCE [LARGE SCALE GENOMIC DNA]</scope>
    <source>
        <strain evidence="1 2">CCMP622</strain>
    </source>
</reference>
<proteinExistence type="predicted"/>
<dbReference type="Proteomes" id="UP000243670">
    <property type="component" value="Nucleomorph 1"/>
</dbReference>
<evidence type="ECO:0000313" key="2">
    <source>
        <dbReference type="Proteomes" id="UP000243670"/>
    </source>
</evidence>
<geneLocation type="nucleomorph" evidence="1"/>
<protein>
    <submittedName>
        <fullName evidence="1">Uncharacterized protein</fullName>
    </submittedName>
</protein>
<accession>A0A060DA26</accession>
<gene>
    <name evidence="1" type="ORF">M951_chr195</name>
</gene>
<name>A0A060DA26_9EUKA</name>
<organism evidence="1 2">
    <name type="scientific">Lotharella oceanica</name>
    <dbReference type="NCBI Taxonomy" id="641309"/>
    <lineage>
        <taxon>Eukaryota</taxon>
        <taxon>Sar</taxon>
        <taxon>Rhizaria</taxon>
        <taxon>Cercozoa</taxon>
        <taxon>Chlorarachniophyceae</taxon>
        <taxon>Lotharella</taxon>
    </lineage>
</organism>
<keyword evidence="1" id="KW-0542">Nucleomorph</keyword>
<sequence length="93" mass="11546">MKSCSVCFNSLKTTFTLLIRNDFKVYLDKKKIIFFCKKNCRIKYFYGKKLKVFYYPLYNEFNIIYNKLDIRKVKYHLYRIIGILEIFLIKKHY</sequence>
<evidence type="ECO:0000313" key="1">
    <source>
        <dbReference type="EMBL" id="AIB09577.1"/>
    </source>
</evidence>
<dbReference type="AlphaFoldDB" id="A0A060DA26"/>
<dbReference type="EMBL" id="CP006627">
    <property type="protein sequence ID" value="AIB09577.1"/>
    <property type="molecule type" value="Genomic_DNA"/>
</dbReference>